<name>B8ESI9_METSB</name>
<dbReference type="Gene3D" id="3.30.1370.120">
    <property type="match status" value="3"/>
</dbReference>
<evidence type="ECO:0000256" key="6">
    <source>
        <dbReference type="ARBA" id="ARBA00022729"/>
    </source>
</evidence>
<feature type="domain" description="Type II/III secretion system secretin-like" evidence="13">
    <location>
        <begin position="602"/>
        <end position="765"/>
    </location>
</feature>
<feature type="compositionally biased region" description="Low complexity" evidence="11">
    <location>
        <begin position="82"/>
        <end position="99"/>
    </location>
</feature>
<accession>B8ESI9</accession>
<proteinExistence type="inferred from homology"/>
<keyword evidence="9" id="KW-0998">Cell outer membrane</keyword>
<feature type="compositionally biased region" description="Low complexity" evidence="11">
    <location>
        <begin position="420"/>
        <end position="429"/>
    </location>
</feature>
<dbReference type="PANTHER" id="PTHR30332:SF25">
    <property type="entry name" value="SECRETIN XPSD"/>
    <property type="match status" value="1"/>
</dbReference>
<evidence type="ECO:0000259" key="14">
    <source>
        <dbReference type="Pfam" id="PF03958"/>
    </source>
</evidence>
<dbReference type="HOGENOM" id="CLU_006756_1_2_5"/>
<dbReference type="InterPro" id="IPR049371">
    <property type="entry name" value="GspD-like_N0"/>
</dbReference>
<keyword evidence="12" id="KW-1133">Transmembrane helix</keyword>
<dbReference type="InterPro" id="IPR004846">
    <property type="entry name" value="T2SS/T3SS_dom"/>
</dbReference>
<gene>
    <name evidence="16" type="ordered locus">Msil_0909</name>
</gene>
<dbReference type="KEGG" id="msl:Msil_0909"/>
<feature type="region of interest" description="Disordered" evidence="11">
    <location>
        <begin position="373"/>
        <end position="393"/>
    </location>
</feature>
<evidence type="ECO:0000256" key="3">
    <source>
        <dbReference type="ARBA" id="ARBA00022448"/>
    </source>
</evidence>
<dbReference type="InterPro" id="IPR001775">
    <property type="entry name" value="GspD/PilQ"/>
</dbReference>
<evidence type="ECO:0000256" key="10">
    <source>
        <dbReference type="RuleBase" id="RU004004"/>
    </source>
</evidence>
<dbReference type="NCBIfam" id="TIGR02517">
    <property type="entry name" value="type_II_gspD"/>
    <property type="match status" value="1"/>
</dbReference>
<keyword evidence="6" id="KW-0732">Signal</keyword>
<reference evidence="16 17" key="1">
    <citation type="journal article" date="2010" name="J. Bacteriol.">
        <title>Complete genome sequence of the aerobic facultative methanotroph Methylocella silvestris BL2.</title>
        <authorList>
            <person name="Chen Y."/>
            <person name="Crombie A."/>
            <person name="Rahman M.T."/>
            <person name="Dedysh S.N."/>
            <person name="Liesack W."/>
            <person name="Stott M.B."/>
            <person name="Alam M."/>
            <person name="Theisen A.R."/>
            <person name="Murrell J.C."/>
            <person name="Dunfield P.F."/>
        </authorList>
    </citation>
    <scope>NUCLEOTIDE SEQUENCE [LARGE SCALE GENOMIC DNA]</scope>
    <source>
        <strain evidence="17">DSM 15510 / CIP 108128 / LMG 27833 / NCIMB 13906 / BL2</strain>
    </source>
</reference>
<comment type="subcellular location">
    <subcellularLocation>
        <location evidence="1 10">Cell outer membrane</location>
    </subcellularLocation>
</comment>
<dbReference type="Pfam" id="PF21305">
    <property type="entry name" value="type_II_gspD_N0"/>
    <property type="match status" value="1"/>
</dbReference>
<feature type="region of interest" description="Disordered" evidence="11">
    <location>
        <begin position="81"/>
        <end position="102"/>
    </location>
</feature>
<evidence type="ECO:0000256" key="9">
    <source>
        <dbReference type="ARBA" id="ARBA00023237"/>
    </source>
</evidence>
<dbReference type="STRING" id="395965.Msil_0909"/>
<evidence type="ECO:0000313" key="16">
    <source>
        <dbReference type="EMBL" id="ACK49879.1"/>
    </source>
</evidence>
<dbReference type="Pfam" id="PF00263">
    <property type="entry name" value="Secretin"/>
    <property type="match status" value="1"/>
</dbReference>
<dbReference type="EMBL" id="CP001280">
    <property type="protein sequence ID" value="ACK49879.1"/>
    <property type="molecule type" value="Genomic_DNA"/>
</dbReference>
<dbReference type="PRINTS" id="PR00811">
    <property type="entry name" value="BCTERIALGSPD"/>
</dbReference>
<comment type="similarity">
    <text evidence="2">Belongs to the bacterial secretin family. GSP D subfamily.</text>
</comment>
<dbReference type="GO" id="GO:0015628">
    <property type="term" value="P:protein secretion by the type II secretion system"/>
    <property type="evidence" value="ECO:0007669"/>
    <property type="project" value="InterPro"/>
</dbReference>
<dbReference type="eggNOG" id="COG1450">
    <property type="taxonomic scope" value="Bacteria"/>
</dbReference>
<evidence type="ECO:0000259" key="15">
    <source>
        <dbReference type="Pfam" id="PF21305"/>
    </source>
</evidence>
<dbReference type="AlphaFoldDB" id="B8ESI9"/>
<evidence type="ECO:0000256" key="11">
    <source>
        <dbReference type="SAM" id="MobiDB-lite"/>
    </source>
</evidence>
<evidence type="ECO:0000256" key="1">
    <source>
        <dbReference type="ARBA" id="ARBA00004442"/>
    </source>
</evidence>
<dbReference type="InterPro" id="IPR050810">
    <property type="entry name" value="Bact_Secretion_Sys_Channel"/>
</dbReference>
<sequence length="805" mass="81238">MLRLQGRAKVYLSSRAISAGLIVCIIVLVAACAQTPLIGGGNEAPDAVDRVRGLDLQPRFPKSSDTVNTGVGGNDRPQLYYGSAADGAAPPPGGSDSAGAGSGAGGGGVDLNFENAPITAVAKVILGDVLGVGYAVDPRVQGTITLSSGRPVPKSRLLSVLESALRTSNAVLVNDAGGYRIIPVDDAVGNGSVDRGGSRLEPGYGMTVVPVQHVSVQTINKLLEGFATRPGAIRVDSGTNMVIIVGTGVERRTAVDTVLSFDQDWMRGQSVGIFPVKNTTPEPIVVELEKILDSGEAGLSQNMVKLQAMNRSNAVLVVARKPELLRAAATWIARLDGSATASTGVKVYRVRYGDAKLIARLLSDLFTGGGGSSDSAANSLAPGSGSSVSTTDRLTGGTASLAASAGGGGSAGSSLGAGSGSSSSSSSLGAGAGSSSGAGSQSPFGTLGTAAGAAGGADSSAGGGAGSSSGGLGGGGGGKGPVLLPGVRIMADAANNSVVIYANQESYRIIEKALEQLDRPKLQVAIDLTIAEVTLNDTLNYGVQFFLGSSNLGLGANNGFVTNTAAGVPLAQTGGVASAAGTLPGFNLTIGNALSPRAIINALHQYTDVKVLSNPSLVVVDNQVATLQVGDEIPIQTGSATVLSANNAVVNTIDYKNTGIILRVQPRVNFNGNVSLDVEQEISNQAGTSALGPTFSQRKVKSSILVASGQTVLLAGLISDGVNGTKAGIPVADQIPVLGNLFNNSSNRLVSRTELIIFIRPQIIRDGVDASFVAEELRSKLRGNKVGDIYPTGAVTPIPLRALQQ</sequence>
<dbReference type="Pfam" id="PF03958">
    <property type="entry name" value="Secretin_N"/>
    <property type="match status" value="2"/>
</dbReference>
<feature type="region of interest" description="Disordered" evidence="11">
    <location>
        <begin position="412"/>
        <end position="441"/>
    </location>
</feature>
<feature type="domain" description="NolW-like" evidence="14">
    <location>
        <begin position="207"/>
        <end position="266"/>
    </location>
</feature>
<protein>
    <submittedName>
        <fullName evidence="16">General secretion pathway protein D</fullName>
    </submittedName>
</protein>
<dbReference type="RefSeq" id="WP_012589949.1">
    <property type="nucleotide sequence ID" value="NC_011666.1"/>
</dbReference>
<feature type="transmembrane region" description="Helical" evidence="12">
    <location>
        <begin position="12"/>
        <end position="31"/>
    </location>
</feature>
<dbReference type="InterPro" id="IPR038591">
    <property type="entry name" value="NolW-like_sf"/>
</dbReference>
<keyword evidence="7" id="KW-0653">Protein transport</keyword>
<feature type="domain" description="NolW-like" evidence="14">
    <location>
        <begin position="345"/>
        <end position="523"/>
    </location>
</feature>
<dbReference type="InterPro" id="IPR005644">
    <property type="entry name" value="NolW-like"/>
</dbReference>
<keyword evidence="4" id="KW-1134">Transmembrane beta strand</keyword>
<keyword evidence="3 10" id="KW-0813">Transport</keyword>
<dbReference type="PANTHER" id="PTHR30332">
    <property type="entry name" value="PROBABLE GENERAL SECRETION PATHWAY PROTEIN D"/>
    <property type="match status" value="1"/>
</dbReference>
<evidence type="ECO:0000256" key="8">
    <source>
        <dbReference type="ARBA" id="ARBA00023136"/>
    </source>
</evidence>
<keyword evidence="5 12" id="KW-0812">Transmembrane</keyword>
<evidence type="ECO:0000313" key="17">
    <source>
        <dbReference type="Proteomes" id="UP000002257"/>
    </source>
</evidence>
<keyword evidence="8 12" id="KW-0472">Membrane</keyword>
<feature type="compositionally biased region" description="Polar residues" evidence="11">
    <location>
        <begin position="384"/>
        <end position="393"/>
    </location>
</feature>
<keyword evidence="17" id="KW-1185">Reference proteome</keyword>
<dbReference type="PROSITE" id="PS51257">
    <property type="entry name" value="PROKAR_LIPOPROTEIN"/>
    <property type="match status" value="1"/>
</dbReference>
<feature type="domain" description="GspD-like N0" evidence="15">
    <location>
        <begin position="111"/>
        <end position="181"/>
    </location>
</feature>
<evidence type="ECO:0000256" key="2">
    <source>
        <dbReference type="ARBA" id="ARBA00006980"/>
    </source>
</evidence>
<organism evidence="16 17">
    <name type="scientific">Methylocella silvestris (strain DSM 15510 / CIP 108128 / LMG 27833 / NCIMB 13906 / BL2)</name>
    <dbReference type="NCBI Taxonomy" id="395965"/>
    <lineage>
        <taxon>Bacteria</taxon>
        <taxon>Pseudomonadati</taxon>
        <taxon>Pseudomonadota</taxon>
        <taxon>Alphaproteobacteria</taxon>
        <taxon>Hyphomicrobiales</taxon>
        <taxon>Beijerinckiaceae</taxon>
        <taxon>Methylocella</taxon>
    </lineage>
</organism>
<evidence type="ECO:0000259" key="13">
    <source>
        <dbReference type="Pfam" id="PF00263"/>
    </source>
</evidence>
<evidence type="ECO:0000256" key="7">
    <source>
        <dbReference type="ARBA" id="ARBA00022927"/>
    </source>
</evidence>
<dbReference type="GO" id="GO:0015627">
    <property type="term" value="C:type II protein secretion system complex"/>
    <property type="evidence" value="ECO:0007669"/>
    <property type="project" value="InterPro"/>
</dbReference>
<evidence type="ECO:0000256" key="5">
    <source>
        <dbReference type="ARBA" id="ARBA00022692"/>
    </source>
</evidence>
<evidence type="ECO:0000256" key="4">
    <source>
        <dbReference type="ARBA" id="ARBA00022452"/>
    </source>
</evidence>
<evidence type="ECO:0000256" key="12">
    <source>
        <dbReference type="SAM" id="Phobius"/>
    </source>
</evidence>
<dbReference type="Proteomes" id="UP000002257">
    <property type="component" value="Chromosome"/>
</dbReference>
<dbReference type="GO" id="GO:0009279">
    <property type="term" value="C:cell outer membrane"/>
    <property type="evidence" value="ECO:0007669"/>
    <property type="project" value="UniProtKB-SubCell"/>
</dbReference>
<dbReference type="InterPro" id="IPR013356">
    <property type="entry name" value="T2SS_GspD"/>
</dbReference>